<dbReference type="EMBL" id="MU266485">
    <property type="protein sequence ID" value="KAH7922429.1"/>
    <property type="molecule type" value="Genomic_DNA"/>
</dbReference>
<comment type="caution">
    <text evidence="1">The sequence shown here is derived from an EMBL/GenBank/DDBJ whole genome shotgun (WGS) entry which is preliminary data.</text>
</comment>
<gene>
    <name evidence="1" type="ORF">BV22DRAFT_658399</name>
</gene>
<reference evidence="1" key="1">
    <citation type="journal article" date="2021" name="New Phytol.">
        <title>Evolutionary innovations through gain and loss of genes in the ectomycorrhizal Boletales.</title>
        <authorList>
            <person name="Wu G."/>
            <person name="Miyauchi S."/>
            <person name="Morin E."/>
            <person name="Kuo A."/>
            <person name="Drula E."/>
            <person name="Varga T."/>
            <person name="Kohler A."/>
            <person name="Feng B."/>
            <person name="Cao Y."/>
            <person name="Lipzen A."/>
            <person name="Daum C."/>
            <person name="Hundley H."/>
            <person name="Pangilinan J."/>
            <person name="Johnson J."/>
            <person name="Barry K."/>
            <person name="LaButti K."/>
            <person name="Ng V."/>
            <person name="Ahrendt S."/>
            <person name="Min B."/>
            <person name="Choi I.G."/>
            <person name="Park H."/>
            <person name="Plett J.M."/>
            <person name="Magnuson J."/>
            <person name="Spatafora J.W."/>
            <person name="Nagy L.G."/>
            <person name="Henrissat B."/>
            <person name="Grigoriev I.V."/>
            <person name="Yang Z.L."/>
            <person name="Xu J."/>
            <person name="Martin F.M."/>
        </authorList>
    </citation>
    <scope>NUCLEOTIDE SEQUENCE</scope>
    <source>
        <strain evidence="1">KUC20120723A-06</strain>
    </source>
</reference>
<protein>
    <submittedName>
        <fullName evidence="1">Uncharacterized protein</fullName>
    </submittedName>
</protein>
<accession>A0ACB8BAV6</accession>
<sequence>MRLKAAFALFEDLQLAIRTAFWPTLGALWCTPGLLLRPTAISRFFMSHVWSAFGDGVDQNGRVEKLRLIPENAHGVVLDLGAGYGHAISYLNASRVTKYVAVEPNTHMHEELRRVAQAAGYTESSGSLLILSCGAEDIAAILTALGDLHTVDTIISILTICSIPSPETTLKALVNEVLKPGGQFLFYEHVLSPRPDVAWWQRLWTPLWLVALDGCRLDRPAHLWVEAIGGWSEMSLWGKEGEDEENLFWHQAGRFVKAS</sequence>
<name>A0ACB8BAV6_9AGAM</name>
<dbReference type="Proteomes" id="UP000790709">
    <property type="component" value="Unassembled WGS sequence"/>
</dbReference>
<evidence type="ECO:0000313" key="1">
    <source>
        <dbReference type="EMBL" id="KAH7922429.1"/>
    </source>
</evidence>
<proteinExistence type="predicted"/>
<evidence type="ECO:0000313" key="2">
    <source>
        <dbReference type="Proteomes" id="UP000790709"/>
    </source>
</evidence>
<keyword evidence="2" id="KW-1185">Reference proteome</keyword>
<organism evidence="1 2">
    <name type="scientific">Leucogyrophana mollusca</name>
    <dbReference type="NCBI Taxonomy" id="85980"/>
    <lineage>
        <taxon>Eukaryota</taxon>
        <taxon>Fungi</taxon>
        <taxon>Dikarya</taxon>
        <taxon>Basidiomycota</taxon>
        <taxon>Agaricomycotina</taxon>
        <taxon>Agaricomycetes</taxon>
        <taxon>Agaricomycetidae</taxon>
        <taxon>Boletales</taxon>
        <taxon>Boletales incertae sedis</taxon>
        <taxon>Leucogyrophana</taxon>
    </lineage>
</organism>